<protein>
    <submittedName>
        <fullName evidence="1">NAD-dependent DNA ligase</fullName>
    </submittedName>
</protein>
<keyword evidence="1" id="KW-0436">Ligase</keyword>
<dbReference type="RefSeq" id="WP_138773883.1">
    <property type="nucleotide sequence ID" value="NZ_JBHSSX010000021.1"/>
</dbReference>
<gene>
    <name evidence="1" type="ORF">FGS76_17255</name>
</gene>
<dbReference type="SUPFAM" id="SSF52113">
    <property type="entry name" value="BRCT domain"/>
    <property type="match status" value="1"/>
</dbReference>
<dbReference type="Gene3D" id="3.40.50.10190">
    <property type="entry name" value="BRCT domain"/>
    <property type="match status" value="1"/>
</dbReference>
<dbReference type="CDD" id="cd17748">
    <property type="entry name" value="BRCT_DNA_ligase_like"/>
    <property type="match status" value="1"/>
</dbReference>
<accession>A0ABY2XIA5</accession>
<sequence length="203" mass="22270">MDIFTRFNRKALQDRQVDTLIGLAKGMSADGEVNQAEAEFLMSWLVQNRDVSESPIIKNLLQKVATMLEDGVLDEEESMELIGILRRIAGEPSEIGELAKTSSLPLDDPAPTMTFDGKKFLFTGTCAYGTRRQCHGATEGLGGVIASSVTKDLDYLVLGSYVTDSWAHESFGRKIEKAAQYRDSGLPLRIVSEGHWAIAGKLD</sequence>
<evidence type="ECO:0000313" key="2">
    <source>
        <dbReference type="Proteomes" id="UP000739180"/>
    </source>
</evidence>
<evidence type="ECO:0000313" key="1">
    <source>
        <dbReference type="EMBL" id="TMW11047.1"/>
    </source>
</evidence>
<dbReference type="Proteomes" id="UP000739180">
    <property type="component" value="Unassembled WGS sequence"/>
</dbReference>
<dbReference type="EMBL" id="VCQT01000045">
    <property type="protein sequence ID" value="TMW11047.1"/>
    <property type="molecule type" value="Genomic_DNA"/>
</dbReference>
<comment type="caution">
    <text evidence="1">The sequence shown here is derived from an EMBL/GenBank/DDBJ whole genome shotgun (WGS) entry which is preliminary data.</text>
</comment>
<proteinExistence type="predicted"/>
<name>A0ABY2XIA5_9GAMM</name>
<reference evidence="1 2" key="1">
    <citation type="submission" date="2019-05" db="EMBL/GenBank/DDBJ databases">
        <title>Genome of Alcanivorax gelatiniphagus, an oil degrading marine bacteria.</title>
        <authorList>
            <person name="Kwon K.K."/>
        </authorList>
    </citation>
    <scope>NUCLEOTIDE SEQUENCE [LARGE SCALE GENOMIC DNA]</scope>
    <source>
        <strain evidence="1 2">MEBiC 08158</strain>
    </source>
</reference>
<keyword evidence="2" id="KW-1185">Reference proteome</keyword>
<dbReference type="GO" id="GO:0016874">
    <property type="term" value="F:ligase activity"/>
    <property type="evidence" value="ECO:0007669"/>
    <property type="project" value="UniProtKB-KW"/>
</dbReference>
<organism evidence="1 2">
    <name type="scientific">Alloalcanivorax gelatiniphagus</name>
    <dbReference type="NCBI Taxonomy" id="1194167"/>
    <lineage>
        <taxon>Bacteria</taxon>
        <taxon>Pseudomonadati</taxon>
        <taxon>Pseudomonadota</taxon>
        <taxon>Gammaproteobacteria</taxon>
        <taxon>Oceanospirillales</taxon>
        <taxon>Alcanivoracaceae</taxon>
        <taxon>Alloalcanivorax</taxon>
    </lineage>
</organism>
<dbReference type="InterPro" id="IPR036420">
    <property type="entry name" value="BRCT_dom_sf"/>
</dbReference>